<sequence>MITWHWIFFAAIISVGNGSDCPCSKPPNQFPPYTNDKYTAKWWSEIKKEAQSSYNSSLTVETARMTAAVSENGCSIFISCILLENDTITVLKINIILVTSDDQRRNISFNGNDDVALHLECNNDGQYTYKGVPFDAQIGGCMSINYPHP</sequence>
<evidence type="ECO:0000313" key="3">
    <source>
        <dbReference type="Proteomes" id="UP000230233"/>
    </source>
</evidence>
<evidence type="ECO:0000313" key="2">
    <source>
        <dbReference type="EMBL" id="PIC22631.1"/>
    </source>
</evidence>
<keyword evidence="3" id="KW-1185">Reference proteome</keyword>
<reference evidence="3" key="1">
    <citation type="submission" date="2017-10" db="EMBL/GenBank/DDBJ databases">
        <title>Rapid genome shrinkage in a self-fertile nematode reveals novel sperm competition proteins.</title>
        <authorList>
            <person name="Yin D."/>
            <person name="Schwarz E.M."/>
            <person name="Thomas C.G."/>
            <person name="Felde R.L."/>
            <person name="Korf I.F."/>
            <person name="Cutter A.D."/>
            <person name="Schartner C.M."/>
            <person name="Ralston E.J."/>
            <person name="Meyer B.J."/>
            <person name="Haag E.S."/>
        </authorList>
    </citation>
    <scope>NUCLEOTIDE SEQUENCE [LARGE SCALE GENOMIC DNA]</scope>
    <source>
        <strain evidence="3">JU1422</strain>
    </source>
</reference>
<proteinExistence type="predicted"/>
<comment type="caution">
    <text evidence="2">The sequence shown here is derived from an EMBL/GenBank/DDBJ whole genome shotgun (WGS) entry which is preliminary data.</text>
</comment>
<gene>
    <name evidence="2" type="primary">Cnig_chr_V.g16615</name>
    <name evidence="2" type="ORF">B9Z55_016615</name>
</gene>
<dbReference type="EMBL" id="PDUG01000005">
    <property type="protein sequence ID" value="PIC22631.1"/>
    <property type="molecule type" value="Genomic_DNA"/>
</dbReference>
<name>A0A2G5T695_9PELO</name>
<organism evidence="2 3">
    <name type="scientific">Caenorhabditis nigoni</name>
    <dbReference type="NCBI Taxonomy" id="1611254"/>
    <lineage>
        <taxon>Eukaryota</taxon>
        <taxon>Metazoa</taxon>
        <taxon>Ecdysozoa</taxon>
        <taxon>Nematoda</taxon>
        <taxon>Chromadorea</taxon>
        <taxon>Rhabditida</taxon>
        <taxon>Rhabditina</taxon>
        <taxon>Rhabditomorpha</taxon>
        <taxon>Rhabditoidea</taxon>
        <taxon>Rhabditidae</taxon>
        <taxon>Peloderinae</taxon>
        <taxon>Caenorhabditis</taxon>
    </lineage>
</organism>
<dbReference type="Proteomes" id="UP000230233">
    <property type="component" value="Chromosome V"/>
</dbReference>
<feature type="signal peptide" evidence="1">
    <location>
        <begin position="1"/>
        <end position="18"/>
    </location>
</feature>
<evidence type="ECO:0008006" key="4">
    <source>
        <dbReference type="Google" id="ProtNLM"/>
    </source>
</evidence>
<dbReference type="AlphaFoldDB" id="A0A2G5T695"/>
<protein>
    <recommendedName>
        <fullName evidence="4">C6 domain-containing protein</fullName>
    </recommendedName>
</protein>
<evidence type="ECO:0000256" key="1">
    <source>
        <dbReference type="SAM" id="SignalP"/>
    </source>
</evidence>
<accession>A0A2G5T695</accession>
<feature type="chain" id="PRO_5013922574" description="C6 domain-containing protein" evidence="1">
    <location>
        <begin position="19"/>
        <end position="149"/>
    </location>
</feature>
<keyword evidence="1" id="KW-0732">Signal</keyword>